<dbReference type="AlphaFoldDB" id="A0A0M0K0J0"/>
<proteinExistence type="predicted"/>
<keyword evidence="2" id="KW-1185">Reference proteome</keyword>
<comment type="caution">
    <text evidence="1">The sequence shown here is derived from an EMBL/GenBank/DDBJ whole genome shotgun (WGS) entry which is preliminary data.</text>
</comment>
<sequence>MRSVGPYFDTHPEKHLMTRHKCPYIGEQAWSIGAGEDVYTTLWRHPKIRYVCLETDAEPPPGETLELSNHMGAQYDAENATRLLASSRYDEYIAGFEAAREVLVWGTLAFRNRLRLVVTDVFT</sequence>
<reference evidence="2" key="1">
    <citation type="journal article" date="2015" name="PLoS Genet.">
        <title>Genome Sequence and Transcriptome Analyses of Chrysochromulina tobin: Metabolic Tools for Enhanced Algal Fitness in the Prominent Order Prymnesiales (Haptophyceae).</title>
        <authorList>
            <person name="Hovde B.T."/>
            <person name="Deodato C.R."/>
            <person name="Hunsperger H.M."/>
            <person name="Ryken S.A."/>
            <person name="Yost W."/>
            <person name="Jha R.K."/>
            <person name="Patterson J."/>
            <person name="Monnat R.J. Jr."/>
            <person name="Barlow S.B."/>
            <person name="Starkenburg S.R."/>
            <person name="Cattolico R.A."/>
        </authorList>
    </citation>
    <scope>NUCLEOTIDE SEQUENCE</scope>
    <source>
        <strain evidence="2">CCMP291</strain>
    </source>
</reference>
<dbReference type="Proteomes" id="UP000037460">
    <property type="component" value="Unassembled WGS sequence"/>
</dbReference>
<evidence type="ECO:0000313" key="2">
    <source>
        <dbReference type="Proteomes" id="UP000037460"/>
    </source>
</evidence>
<gene>
    <name evidence="1" type="ORF">Ctob_015831</name>
</gene>
<evidence type="ECO:0000313" key="1">
    <source>
        <dbReference type="EMBL" id="KOO31903.1"/>
    </source>
</evidence>
<name>A0A0M0K0J0_9EUKA</name>
<accession>A0A0M0K0J0</accession>
<protein>
    <submittedName>
        <fullName evidence="1">Uncharacterized protein</fullName>
    </submittedName>
</protein>
<organism evidence="1 2">
    <name type="scientific">Chrysochromulina tobinii</name>
    <dbReference type="NCBI Taxonomy" id="1460289"/>
    <lineage>
        <taxon>Eukaryota</taxon>
        <taxon>Haptista</taxon>
        <taxon>Haptophyta</taxon>
        <taxon>Prymnesiophyceae</taxon>
        <taxon>Prymnesiales</taxon>
        <taxon>Chrysochromulinaceae</taxon>
        <taxon>Chrysochromulina</taxon>
    </lineage>
</organism>
<dbReference type="EMBL" id="JWZX01001903">
    <property type="protein sequence ID" value="KOO31903.1"/>
    <property type="molecule type" value="Genomic_DNA"/>
</dbReference>